<feature type="transmembrane region" description="Helical" evidence="1">
    <location>
        <begin position="575"/>
        <end position="596"/>
    </location>
</feature>
<evidence type="ECO:0008006" key="4">
    <source>
        <dbReference type="Google" id="ProtNLM"/>
    </source>
</evidence>
<keyword evidence="3" id="KW-1185">Reference proteome</keyword>
<feature type="transmembrane region" description="Helical" evidence="1">
    <location>
        <begin position="64"/>
        <end position="85"/>
    </location>
</feature>
<feature type="transmembrane region" description="Helical" evidence="1">
    <location>
        <begin position="106"/>
        <end position="129"/>
    </location>
</feature>
<keyword evidence="1" id="KW-0472">Membrane</keyword>
<comment type="caution">
    <text evidence="2">The sequence shown here is derived from an EMBL/GenBank/DDBJ whole genome shotgun (WGS) entry which is preliminary data.</text>
</comment>
<sequence length="610" mass="63212">MAHVLTPPLPPGPAVLARHLIRMRLTLMRNALRGDNASNLYIGGAVGLILALGTLAVAVLWPAYLPLCLAGWLCGWVFGPILMGGGSEALRPEYFAMLPIAPGRMAAALLAGAFAGPAPAITLIALLSLPVHGWRYGLAGVLIGLAAAVTTFVTMVMISRVIVAAIGLFVRSRITAAAVGVVTGAAIALCGNGWAPLVALGGADSAVWSEVIFRALPSGWGVAAIEAPWPLAVAILAAGAGVIALLLAAWARLLSRRVVSAARGGVPPRRGTPRPFPAAGGARAVAARELRTWWRDLVRIQLLVTALTYAVVTPLLLVTIGTWIVVPFTGLIAIVVAAAASANLYGADGTALWLTLMTPGAERADVRGRQLAWLLVVGPAAVVLSLAGSLVSGESWAWPWMLALLPALLGGGAGVIVLIAVTSLVPGTDPHKRGGNPLSTGADESAETGLAWAVLVTVPATALPAAGAVLLDPWAGLATGLLTGALSAWGLGAIACRRLEKDGIELLNLMKHGPAPKPGKPVIADLPLRHRVGVTICHAIAWLPLIPQGLVPMVMKIFGFENPVWFLALHLPSIWQWPVIIFMIALGLLMYGYAFLIPMRLSSTSPATTR</sequence>
<feature type="transmembrane region" description="Helical" evidence="1">
    <location>
        <begin position="141"/>
        <end position="169"/>
    </location>
</feature>
<feature type="transmembrane region" description="Helical" evidence="1">
    <location>
        <begin position="331"/>
        <end position="359"/>
    </location>
</feature>
<feature type="transmembrane region" description="Helical" evidence="1">
    <location>
        <begin position="403"/>
        <end position="428"/>
    </location>
</feature>
<feature type="transmembrane region" description="Helical" evidence="1">
    <location>
        <begin position="371"/>
        <end position="391"/>
    </location>
</feature>
<proteinExistence type="predicted"/>
<evidence type="ECO:0000313" key="2">
    <source>
        <dbReference type="EMBL" id="GAA1682832.1"/>
    </source>
</evidence>
<reference evidence="2 3" key="1">
    <citation type="journal article" date="2019" name="Int. J. Syst. Evol. Microbiol.">
        <title>The Global Catalogue of Microorganisms (GCM) 10K type strain sequencing project: providing services to taxonomists for standard genome sequencing and annotation.</title>
        <authorList>
            <consortium name="The Broad Institute Genomics Platform"/>
            <consortium name="The Broad Institute Genome Sequencing Center for Infectious Disease"/>
            <person name="Wu L."/>
            <person name="Ma J."/>
        </authorList>
    </citation>
    <scope>NUCLEOTIDE SEQUENCE [LARGE SCALE GENOMIC DNA]</scope>
    <source>
        <strain evidence="2 3">JCM 13929</strain>
    </source>
</reference>
<dbReference type="RefSeq" id="WP_346113569.1">
    <property type="nucleotide sequence ID" value="NZ_BAAAMU010000131.1"/>
</dbReference>
<dbReference type="EMBL" id="BAAAMU010000131">
    <property type="protein sequence ID" value="GAA1682832.1"/>
    <property type="molecule type" value="Genomic_DNA"/>
</dbReference>
<feature type="transmembrane region" description="Helical" evidence="1">
    <location>
        <begin position="176"/>
        <end position="195"/>
    </location>
</feature>
<keyword evidence="1" id="KW-1133">Transmembrane helix</keyword>
<feature type="transmembrane region" description="Helical" evidence="1">
    <location>
        <begin position="449"/>
        <end position="471"/>
    </location>
</feature>
<keyword evidence="1" id="KW-0812">Transmembrane</keyword>
<feature type="transmembrane region" description="Helical" evidence="1">
    <location>
        <begin position="477"/>
        <end position="496"/>
    </location>
</feature>
<name>A0ABN2H707_9ACTN</name>
<feature type="transmembrane region" description="Helical" evidence="1">
    <location>
        <begin position="532"/>
        <end position="555"/>
    </location>
</feature>
<feature type="transmembrane region" description="Helical" evidence="1">
    <location>
        <begin position="229"/>
        <end position="250"/>
    </location>
</feature>
<feature type="transmembrane region" description="Helical" evidence="1">
    <location>
        <begin position="300"/>
        <end position="325"/>
    </location>
</feature>
<protein>
    <recommendedName>
        <fullName evidence="4">ABC-2 type transport system permease protein</fullName>
    </recommendedName>
</protein>
<accession>A0ABN2H707</accession>
<evidence type="ECO:0000313" key="3">
    <source>
        <dbReference type="Proteomes" id="UP001500064"/>
    </source>
</evidence>
<organism evidence="2 3">
    <name type="scientific">Nonomuraea maheshkhaliensis</name>
    <dbReference type="NCBI Taxonomy" id="419590"/>
    <lineage>
        <taxon>Bacteria</taxon>
        <taxon>Bacillati</taxon>
        <taxon>Actinomycetota</taxon>
        <taxon>Actinomycetes</taxon>
        <taxon>Streptosporangiales</taxon>
        <taxon>Streptosporangiaceae</taxon>
        <taxon>Nonomuraea</taxon>
    </lineage>
</organism>
<gene>
    <name evidence="2" type="ORF">GCM10009733_094180</name>
</gene>
<dbReference type="Proteomes" id="UP001500064">
    <property type="component" value="Unassembled WGS sequence"/>
</dbReference>
<evidence type="ECO:0000256" key="1">
    <source>
        <dbReference type="SAM" id="Phobius"/>
    </source>
</evidence>
<feature type="transmembrane region" description="Helical" evidence="1">
    <location>
        <begin position="38"/>
        <end position="58"/>
    </location>
</feature>